<accession>A0A183LVT1</accession>
<protein>
    <submittedName>
        <fullName evidence="1">Uncharacterized protein</fullName>
    </submittedName>
</protein>
<gene>
    <name evidence="1" type="ORF">SMRZ_LOCUS7906</name>
</gene>
<dbReference type="EMBL" id="UZAI01003300">
    <property type="protein sequence ID" value="VDO78704.1"/>
    <property type="molecule type" value="Genomic_DNA"/>
</dbReference>
<evidence type="ECO:0000313" key="2">
    <source>
        <dbReference type="Proteomes" id="UP000277204"/>
    </source>
</evidence>
<dbReference type="Proteomes" id="UP000277204">
    <property type="component" value="Unassembled WGS sequence"/>
</dbReference>
<reference evidence="1 2" key="1">
    <citation type="submission" date="2018-11" db="EMBL/GenBank/DDBJ databases">
        <authorList>
            <consortium name="Pathogen Informatics"/>
        </authorList>
    </citation>
    <scope>NUCLEOTIDE SEQUENCE [LARGE SCALE GENOMIC DNA]</scope>
    <source>
        <strain evidence="1 2">Zambia</strain>
    </source>
</reference>
<sequence length="176" mass="19876">MELSTKKRDENLDVPPVIPIKAAPGSTNRQPPLLETLSNYSVWKFKVTAYLQRNPTAEHFNYLVSYLSDEEVRKATANGFAASNTLPRNWKTLGDCFSVLVDTEQVTIQFLSRHQKASENIIDCLNSSQRIAVQAFSRLGVMGQEELVRSRSVEGLVPDSLREHFLRSRPIDTPDL</sequence>
<keyword evidence="2" id="KW-1185">Reference proteome</keyword>
<proteinExistence type="predicted"/>
<organism evidence="1 2">
    <name type="scientific">Schistosoma margrebowiei</name>
    <dbReference type="NCBI Taxonomy" id="48269"/>
    <lineage>
        <taxon>Eukaryota</taxon>
        <taxon>Metazoa</taxon>
        <taxon>Spiralia</taxon>
        <taxon>Lophotrochozoa</taxon>
        <taxon>Platyhelminthes</taxon>
        <taxon>Trematoda</taxon>
        <taxon>Digenea</taxon>
        <taxon>Strigeidida</taxon>
        <taxon>Schistosomatoidea</taxon>
        <taxon>Schistosomatidae</taxon>
        <taxon>Schistosoma</taxon>
    </lineage>
</organism>
<dbReference type="STRING" id="48269.A0A183LVT1"/>
<evidence type="ECO:0000313" key="1">
    <source>
        <dbReference type="EMBL" id="VDO78704.1"/>
    </source>
</evidence>
<dbReference type="AlphaFoldDB" id="A0A183LVT1"/>
<name>A0A183LVT1_9TREM</name>